<dbReference type="EMBL" id="LATX01000851">
    <property type="protein sequence ID" value="KTB44780.1"/>
    <property type="molecule type" value="Genomic_DNA"/>
</dbReference>
<evidence type="ECO:0008006" key="3">
    <source>
        <dbReference type="Google" id="ProtNLM"/>
    </source>
</evidence>
<sequence>MSFTSITSCREIKFFRLLIAVTSATELPSSYDDSHYCRAACVDQAETLRALRCTKPSCFDFYSSGFKLLERSEVVLQASLIFSNMHSTLAFLTVLTNLVTTTPIRRTDKPASECSADDLQCCQNTGTIKDLGITPLLVLTAPLSPILMLVVPHVLPNLFAAQTASVSCCYLSSFWALTNTGFRTSGGGHSPFHV</sequence>
<organism evidence="1 2">
    <name type="scientific">Moniliophthora roreri</name>
    <name type="common">Frosty pod rot fungus</name>
    <name type="synonym">Monilia roreri</name>
    <dbReference type="NCBI Taxonomy" id="221103"/>
    <lineage>
        <taxon>Eukaryota</taxon>
        <taxon>Fungi</taxon>
        <taxon>Dikarya</taxon>
        <taxon>Basidiomycota</taxon>
        <taxon>Agaricomycotina</taxon>
        <taxon>Agaricomycetes</taxon>
        <taxon>Agaricomycetidae</taxon>
        <taxon>Agaricales</taxon>
        <taxon>Marasmiineae</taxon>
        <taxon>Marasmiaceae</taxon>
        <taxon>Moniliophthora</taxon>
    </lineage>
</organism>
<comment type="caution">
    <text evidence="1">The sequence shown here is derived from an EMBL/GenBank/DDBJ whole genome shotgun (WGS) entry which is preliminary data.</text>
</comment>
<evidence type="ECO:0000313" key="2">
    <source>
        <dbReference type="Proteomes" id="UP000054988"/>
    </source>
</evidence>
<reference evidence="1 2" key="1">
    <citation type="submission" date="2015-12" db="EMBL/GenBank/DDBJ databases">
        <title>Draft genome sequence of Moniliophthora roreri, the causal agent of frosty pod rot of cacao.</title>
        <authorList>
            <person name="Aime M.C."/>
            <person name="Diaz-Valderrama J.R."/>
            <person name="Kijpornyongpan T."/>
            <person name="Phillips-Mora W."/>
        </authorList>
    </citation>
    <scope>NUCLEOTIDE SEQUENCE [LARGE SCALE GENOMIC DNA]</scope>
    <source>
        <strain evidence="1 2">MCA 2952</strain>
    </source>
</reference>
<accession>A0A0W0G8D0</accession>
<dbReference type="AlphaFoldDB" id="A0A0W0G8D0"/>
<protein>
    <recommendedName>
        <fullName evidence="3">Hydrophobin</fullName>
    </recommendedName>
</protein>
<name>A0A0W0G8D0_MONRR</name>
<dbReference type="Proteomes" id="UP000054988">
    <property type="component" value="Unassembled WGS sequence"/>
</dbReference>
<gene>
    <name evidence="1" type="ORF">WG66_2644</name>
</gene>
<evidence type="ECO:0000313" key="1">
    <source>
        <dbReference type="EMBL" id="KTB44780.1"/>
    </source>
</evidence>
<proteinExistence type="predicted"/>